<proteinExistence type="predicted"/>
<protein>
    <recommendedName>
        <fullName evidence="4">Secreted protein</fullName>
    </recommendedName>
</protein>
<dbReference type="Proteomes" id="UP000515153">
    <property type="component" value="Unplaced"/>
</dbReference>
<feature type="chain" id="PRO_5028230107" description="Secreted protein" evidence="1">
    <location>
        <begin position="20"/>
        <end position="127"/>
    </location>
</feature>
<gene>
    <name evidence="3" type="ORF">PgNI_04725</name>
</gene>
<organism evidence="2 3">
    <name type="scientific">Pyricularia grisea</name>
    <name type="common">Crabgrass-specific blast fungus</name>
    <name type="synonym">Magnaporthe grisea</name>
    <dbReference type="NCBI Taxonomy" id="148305"/>
    <lineage>
        <taxon>Eukaryota</taxon>
        <taxon>Fungi</taxon>
        <taxon>Dikarya</taxon>
        <taxon>Ascomycota</taxon>
        <taxon>Pezizomycotina</taxon>
        <taxon>Sordariomycetes</taxon>
        <taxon>Sordariomycetidae</taxon>
        <taxon>Magnaporthales</taxon>
        <taxon>Pyriculariaceae</taxon>
        <taxon>Pyricularia</taxon>
    </lineage>
</organism>
<keyword evidence="2" id="KW-1185">Reference proteome</keyword>
<evidence type="ECO:0000313" key="2">
    <source>
        <dbReference type="Proteomes" id="UP000515153"/>
    </source>
</evidence>
<feature type="signal peptide" evidence="1">
    <location>
        <begin position="1"/>
        <end position="19"/>
    </location>
</feature>
<evidence type="ECO:0000313" key="3">
    <source>
        <dbReference type="RefSeq" id="XP_030984592.1"/>
    </source>
</evidence>
<accession>A0A6P8BBM9</accession>
<evidence type="ECO:0008006" key="4">
    <source>
        <dbReference type="Google" id="ProtNLM"/>
    </source>
</evidence>
<reference evidence="3" key="1">
    <citation type="journal article" date="2019" name="Mol. Biol. Evol.">
        <title>Blast fungal genomes show frequent chromosomal changes, gene gains and losses, and effector gene turnover.</title>
        <authorList>
            <person name="Gomez Luciano L.B."/>
            <person name="Jason Tsai I."/>
            <person name="Chuma I."/>
            <person name="Tosa Y."/>
            <person name="Chen Y.H."/>
            <person name="Li J.Y."/>
            <person name="Li M.Y."/>
            <person name="Jade Lu M.Y."/>
            <person name="Nakayashiki H."/>
            <person name="Li W.H."/>
        </authorList>
    </citation>
    <scope>NUCLEOTIDE SEQUENCE</scope>
    <source>
        <strain evidence="3">NI907</strain>
    </source>
</reference>
<evidence type="ECO:0000256" key="1">
    <source>
        <dbReference type="SAM" id="SignalP"/>
    </source>
</evidence>
<keyword evidence="1" id="KW-0732">Signal</keyword>
<dbReference type="GeneID" id="41959677"/>
<dbReference type="RefSeq" id="XP_030984592.1">
    <property type="nucleotide sequence ID" value="XM_031124768.1"/>
</dbReference>
<dbReference type="KEGG" id="pgri:PgNI_04725"/>
<reference evidence="3" key="2">
    <citation type="submission" date="2019-10" db="EMBL/GenBank/DDBJ databases">
        <authorList>
            <consortium name="NCBI Genome Project"/>
        </authorList>
    </citation>
    <scope>NUCLEOTIDE SEQUENCE</scope>
    <source>
        <strain evidence="3">NI907</strain>
    </source>
</reference>
<reference evidence="3" key="3">
    <citation type="submission" date="2025-08" db="UniProtKB">
        <authorList>
            <consortium name="RefSeq"/>
        </authorList>
    </citation>
    <scope>IDENTIFICATION</scope>
    <source>
        <strain evidence="3">NI907</strain>
    </source>
</reference>
<name>A0A6P8BBM9_PYRGI</name>
<sequence>MSSKSMLWIAIHLSPLAIGVHVPMSTFLSTSKSTLHPFFTTLYRILFPTWNGYQGQHYRRSSPKLENHFHLCLGFWPTVQQNTERRWGVVQYQIPMLLWQVLPVRLHYKSSARTTSILPKPGSGYGT</sequence>
<dbReference type="AlphaFoldDB" id="A0A6P8BBM9"/>